<protein>
    <submittedName>
        <fullName evidence="7">Putative choline dehydrogenase</fullName>
    </submittedName>
</protein>
<dbReference type="GO" id="GO:0050660">
    <property type="term" value="F:flavin adenine dinucleotide binding"/>
    <property type="evidence" value="ECO:0007669"/>
    <property type="project" value="InterPro"/>
</dbReference>
<dbReference type="SUPFAM" id="SSF54373">
    <property type="entry name" value="FAD-linked reductases, C-terminal domain"/>
    <property type="match status" value="1"/>
</dbReference>
<feature type="active site" description="Proton donor" evidence="3">
    <location>
        <position position="552"/>
    </location>
</feature>
<dbReference type="GO" id="GO:0016614">
    <property type="term" value="F:oxidoreductase activity, acting on CH-OH group of donors"/>
    <property type="evidence" value="ECO:0007669"/>
    <property type="project" value="InterPro"/>
</dbReference>
<dbReference type="Gene3D" id="3.50.50.60">
    <property type="entry name" value="FAD/NAD(P)-binding domain"/>
    <property type="match status" value="1"/>
</dbReference>
<keyword evidence="4" id="KW-0285">Flavoprotein</keyword>
<evidence type="ECO:0000256" key="1">
    <source>
        <dbReference type="ARBA" id="ARBA00010790"/>
    </source>
</evidence>
<evidence type="ECO:0000313" key="8">
    <source>
        <dbReference type="Proteomes" id="UP000298493"/>
    </source>
</evidence>
<dbReference type="AlphaFoldDB" id="A0A4Z1P1V5"/>
<comment type="cofactor">
    <cofactor evidence="4">
        <name>FAD</name>
        <dbReference type="ChEBI" id="CHEBI:57692"/>
    </cofactor>
</comment>
<dbReference type="EMBL" id="SNSC02000009">
    <property type="protein sequence ID" value="TID21720.1"/>
    <property type="molecule type" value="Genomic_DNA"/>
</dbReference>
<dbReference type="InterPro" id="IPR000172">
    <property type="entry name" value="GMC_OxRdtase_N"/>
</dbReference>
<dbReference type="Gene3D" id="3.30.560.10">
    <property type="entry name" value="Glucose Oxidase, domain 3"/>
    <property type="match status" value="1"/>
</dbReference>
<dbReference type="SUPFAM" id="SSF51905">
    <property type="entry name" value="FAD/NAD(P)-binding domain"/>
    <property type="match status" value="1"/>
</dbReference>
<dbReference type="PANTHER" id="PTHR11552">
    <property type="entry name" value="GLUCOSE-METHANOL-CHOLINE GMC OXIDOREDUCTASE"/>
    <property type="match status" value="1"/>
</dbReference>
<gene>
    <name evidence="7" type="ORF">E6O75_ATG05115</name>
</gene>
<dbReference type="PROSITE" id="PS00624">
    <property type="entry name" value="GMC_OXRED_2"/>
    <property type="match status" value="1"/>
</dbReference>
<feature type="binding site" evidence="4">
    <location>
        <begin position="597"/>
        <end position="598"/>
    </location>
    <ligand>
        <name>FAD</name>
        <dbReference type="ChEBI" id="CHEBI:57692"/>
    </ligand>
</feature>
<sequence length="621" mass="66867">MFGSFIPYTVALVSLIAQSLATPVPASDEQNAAAAFDYVVVGGGTGGLAVAARLSENPAITVAVIEAGGHYETSNPLLSSTPAGDVFWVGTSSWDTNPLVDWNFMTTPQAGALGRKIHYARGYCLGGSSARNFMIYQRATKETMNLWAKQIGDDSYSWENFLPHYQKSVNFTAPTASSPRAANATAKFRSEAFPPQSGPLRVSYANYAGPFSSWIQGSLNEIGIPSVDDFNSGSLMGAQYCSSTIDPVHQSRESSETSFLAAAKGRKNLKVYTKTMAKRVLFDARKQATGVEVVGSTIPFTISAKREVIVSAGAFQSPQLLMVSGIGPKATLNQFKIPVLSDLPAVGQGMEDHIFMGPTYRVKVDTLTKIANSIPSIVSAFLNEYFAKKIGPLTNPVCDFLGWEKVPKAMRSGLSPTAIADLAAYPDDWPELEYLSAPGFIGNFSGLFASQPRDGYQYASILAALVAPLSRGSVTIKSADTAVLPLVNPNWLTHRTDQEVAVMGYKRVREAFASKFMEPVLADKTEYYPGPAVQTNEQILNHIRKTLHTVWHAACTCRMGKEGDPNAVVDGKARVFGVKGLRVVDASSFALLPPGHPQSTIYALAEKISKDVLKDYATLGH</sequence>
<proteinExistence type="inferred from homology"/>
<keyword evidence="5" id="KW-0732">Signal</keyword>
<dbReference type="InterPro" id="IPR012132">
    <property type="entry name" value="GMC_OxRdtase"/>
</dbReference>
<dbReference type="OrthoDB" id="269227at2759"/>
<comment type="similarity">
    <text evidence="1">Belongs to the GMC oxidoreductase family.</text>
</comment>
<evidence type="ECO:0000313" key="7">
    <source>
        <dbReference type="EMBL" id="TID21720.1"/>
    </source>
</evidence>
<dbReference type="STRING" id="86259.A0A4Z1P1V5"/>
<dbReference type="Pfam" id="PF00732">
    <property type="entry name" value="GMC_oxred_N"/>
    <property type="match status" value="1"/>
</dbReference>
<feature type="domain" description="Glucose-methanol-choline oxidoreductase N-terminal" evidence="6">
    <location>
        <begin position="313"/>
        <end position="327"/>
    </location>
</feature>
<dbReference type="PANTHER" id="PTHR11552:SF138">
    <property type="entry name" value="DEHYDROGENASE PKFF-RELATED"/>
    <property type="match status" value="1"/>
</dbReference>
<reference evidence="7 8" key="1">
    <citation type="submission" date="2019-04" db="EMBL/GenBank/DDBJ databases">
        <title>High contiguity whole genome sequence and gene annotation resource for two Venturia nashicola isolates.</title>
        <authorList>
            <person name="Prokchorchik M."/>
            <person name="Won K."/>
            <person name="Lee Y."/>
            <person name="Choi E.D."/>
            <person name="Segonzac C."/>
            <person name="Sohn K.H."/>
        </authorList>
    </citation>
    <scope>NUCLEOTIDE SEQUENCE [LARGE SCALE GENOMIC DNA]</scope>
    <source>
        <strain evidence="7 8">PRI2</strain>
    </source>
</reference>
<dbReference type="GO" id="GO:0044550">
    <property type="term" value="P:secondary metabolite biosynthetic process"/>
    <property type="evidence" value="ECO:0007669"/>
    <property type="project" value="TreeGrafter"/>
</dbReference>
<dbReference type="PIRSF" id="PIRSF000137">
    <property type="entry name" value="Alcohol_oxidase"/>
    <property type="match status" value="1"/>
</dbReference>
<dbReference type="InterPro" id="IPR036188">
    <property type="entry name" value="FAD/NAD-bd_sf"/>
</dbReference>
<comment type="caution">
    <text evidence="7">The sequence shown here is derived from an EMBL/GenBank/DDBJ whole genome shotgun (WGS) entry which is preliminary data.</text>
</comment>
<feature type="binding site" evidence="4">
    <location>
        <begin position="551"/>
        <end position="552"/>
    </location>
    <ligand>
        <name>FAD</name>
        <dbReference type="ChEBI" id="CHEBI:57692"/>
    </ligand>
</feature>
<keyword evidence="8" id="KW-1185">Reference proteome</keyword>
<evidence type="ECO:0000259" key="6">
    <source>
        <dbReference type="PROSITE" id="PS00624"/>
    </source>
</evidence>
<evidence type="ECO:0000256" key="3">
    <source>
        <dbReference type="PIRSR" id="PIRSR000137-1"/>
    </source>
</evidence>
<feature type="active site" description="Proton acceptor" evidence="3">
    <location>
        <position position="596"/>
    </location>
</feature>
<organism evidence="7 8">
    <name type="scientific">Venturia nashicola</name>
    <dbReference type="NCBI Taxonomy" id="86259"/>
    <lineage>
        <taxon>Eukaryota</taxon>
        <taxon>Fungi</taxon>
        <taxon>Dikarya</taxon>
        <taxon>Ascomycota</taxon>
        <taxon>Pezizomycotina</taxon>
        <taxon>Dothideomycetes</taxon>
        <taxon>Pleosporomycetidae</taxon>
        <taxon>Venturiales</taxon>
        <taxon>Venturiaceae</taxon>
        <taxon>Venturia</taxon>
    </lineage>
</organism>
<name>A0A4Z1P1V5_9PEZI</name>
<accession>A0A4Z1P1V5</accession>
<dbReference type="Pfam" id="PF05199">
    <property type="entry name" value="GMC_oxred_C"/>
    <property type="match status" value="1"/>
</dbReference>
<evidence type="ECO:0000256" key="4">
    <source>
        <dbReference type="PIRSR" id="PIRSR000137-2"/>
    </source>
</evidence>
<keyword evidence="4" id="KW-0274">FAD</keyword>
<feature type="signal peptide" evidence="5">
    <location>
        <begin position="1"/>
        <end position="21"/>
    </location>
</feature>
<dbReference type="Proteomes" id="UP000298493">
    <property type="component" value="Unassembled WGS sequence"/>
</dbReference>
<dbReference type="InterPro" id="IPR007867">
    <property type="entry name" value="GMC_OxRtase_C"/>
</dbReference>
<evidence type="ECO:0000256" key="2">
    <source>
        <dbReference type="ARBA" id="ARBA00023180"/>
    </source>
</evidence>
<feature type="chain" id="PRO_5021472276" evidence="5">
    <location>
        <begin position="22"/>
        <end position="621"/>
    </location>
</feature>
<evidence type="ECO:0000256" key="5">
    <source>
        <dbReference type="SAM" id="SignalP"/>
    </source>
</evidence>
<keyword evidence="2" id="KW-0325">Glycoprotein</keyword>